<dbReference type="Proteomes" id="UP000614424">
    <property type="component" value="Unassembled WGS sequence"/>
</dbReference>
<name>A0A8J6NBZ0_9BACT</name>
<gene>
    <name evidence="1" type="ORF">H8E41_03370</name>
</gene>
<proteinExistence type="predicted"/>
<protein>
    <submittedName>
        <fullName evidence="1">Uncharacterized protein</fullName>
    </submittedName>
</protein>
<dbReference type="EMBL" id="JACNJZ010000060">
    <property type="protein sequence ID" value="MBC8316919.1"/>
    <property type="molecule type" value="Genomic_DNA"/>
</dbReference>
<accession>A0A8J6NBZ0</accession>
<evidence type="ECO:0000313" key="1">
    <source>
        <dbReference type="EMBL" id="MBC8316919.1"/>
    </source>
</evidence>
<organism evidence="1 2">
    <name type="scientific">Candidatus Desulfobia pelagia</name>
    <dbReference type="NCBI Taxonomy" id="2841692"/>
    <lineage>
        <taxon>Bacteria</taxon>
        <taxon>Pseudomonadati</taxon>
        <taxon>Thermodesulfobacteriota</taxon>
        <taxon>Desulfobulbia</taxon>
        <taxon>Desulfobulbales</taxon>
        <taxon>Desulfobulbaceae</taxon>
        <taxon>Candidatus Desulfobia</taxon>
    </lineage>
</organism>
<dbReference type="AlphaFoldDB" id="A0A8J6NBZ0"/>
<comment type="caution">
    <text evidence="1">The sequence shown here is derived from an EMBL/GenBank/DDBJ whole genome shotgun (WGS) entry which is preliminary data.</text>
</comment>
<sequence length="63" mass="7171">MEEKKCMGDHQMHICALADQQKYQAIKELIETPNYMCLKCGRVAQKADSLCNPSDLASLPYHE</sequence>
<reference evidence="1 2" key="1">
    <citation type="submission" date="2020-08" db="EMBL/GenBank/DDBJ databases">
        <title>Bridging the membrane lipid divide: bacteria of the FCB group superphylum have the potential to synthesize archaeal ether lipids.</title>
        <authorList>
            <person name="Villanueva L."/>
            <person name="Von Meijenfeldt F.A.B."/>
            <person name="Westbye A.B."/>
            <person name="Yadav S."/>
            <person name="Hopmans E.C."/>
            <person name="Dutilh B.E."/>
            <person name="Sinninghe Damste J.S."/>
        </authorList>
    </citation>
    <scope>NUCLEOTIDE SEQUENCE [LARGE SCALE GENOMIC DNA]</scope>
    <source>
        <strain evidence="1">NIOZ-UU47</strain>
    </source>
</reference>
<evidence type="ECO:0000313" key="2">
    <source>
        <dbReference type="Proteomes" id="UP000614424"/>
    </source>
</evidence>